<dbReference type="SUPFAM" id="SSF51419">
    <property type="entry name" value="PLP-binding barrel"/>
    <property type="match status" value="1"/>
</dbReference>
<dbReference type="AlphaFoldDB" id="F0T2D2"/>
<dbReference type="SUPFAM" id="SSF50621">
    <property type="entry name" value="Alanine racemase C-terminal domain-like"/>
    <property type="match status" value="1"/>
</dbReference>
<dbReference type="PRINTS" id="PR00992">
    <property type="entry name" value="ALARACEMASE"/>
</dbReference>
<feature type="modified residue" description="N6-(pyridoxal phosphate)lysine" evidence="4">
    <location>
        <position position="35"/>
    </location>
</feature>
<evidence type="ECO:0000256" key="1">
    <source>
        <dbReference type="ARBA" id="ARBA00001933"/>
    </source>
</evidence>
<evidence type="ECO:0000256" key="2">
    <source>
        <dbReference type="ARBA" id="ARBA00022898"/>
    </source>
</evidence>
<dbReference type="Pfam" id="PF00842">
    <property type="entry name" value="Ala_racemase_C"/>
    <property type="match status" value="1"/>
</dbReference>
<evidence type="ECO:0000313" key="8">
    <source>
        <dbReference type="Proteomes" id="UP000007488"/>
    </source>
</evidence>
<evidence type="ECO:0000259" key="6">
    <source>
        <dbReference type="SMART" id="SM01005"/>
    </source>
</evidence>
<dbReference type="InterPro" id="IPR001608">
    <property type="entry name" value="Ala_racemase_N"/>
</dbReference>
<feature type="binding site" evidence="5">
    <location>
        <position position="335"/>
    </location>
    <ligand>
        <name>substrate</name>
    </ligand>
</feature>
<sequence length="407" mass="45382">MSNLWIEVDLDAVVHNYWEIQKKLSPGTRCLAVVKADAYGLGAVAVAQALQEEGCREFAVTTVEEGAILRENGIEGMILVLGPTRPADWESAIRKELSLSLPEASWVPLLEEICAKHHAEINVHLKIETGMGRTGLMVGILPQLAGFLQTARFVKVEGAFTHFARAAQRDNAYTKRQYGKFLSACERLEGLGINIPIKHVCNSAAFLDFPEMHHEFVRVGTLLLGHLPSQFFAGSIELKDPWKAKARILYIREVPKGTFVGYQSLYRCKKDTRLAVISAGYTDGFGVEPRLVPQGLADLMKIIIKNIAAYGGIYLGREKLTLNGRPVKVAGKIGMQLTVLDIGAAECQAGDIVEVPLRRTNANPRIERYYINNKEYLLKRKVAEGFFQLNTEYPIVTTWDMKKPERE</sequence>
<reference evidence="7 8" key="1">
    <citation type="journal article" date="2011" name="Stand. Genomic Sci.">
        <title>Complete genome sequence of Syntrophobotulus glycolicus type strain (FlGlyR).</title>
        <authorList>
            <person name="Han C."/>
            <person name="Mwirichia R."/>
            <person name="Chertkov O."/>
            <person name="Held B."/>
            <person name="Lapidus A."/>
            <person name="Nolan M."/>
            <person name="Lucas S."/>
            <person name="Hammon N."/>
            <person name="Deshpande S."/>
            <person name="Cheng J.F."/>
            <person name="Tapia R."/>
            <person name="Goodwin L."/>
            <person name="Pitluck S."/>
            <person name="Huntemann M."/>
            <person name="Liolios K."/>
            <person name="Ivanova N."/>
            <person name="Pagani I."/>
            <person name="Mavromatis K."/>
            <person name="Ovchinikova G."/>
            <person name="Pati A."/>
            <person name="Chen A."/>
            <person name="Palaniappan K."/>
            <person name="Land M."/>
            <person name="Hauser L."/>
            <person name="Brambilla E.M."/>
            <person name="Rohde M."/>
            <person name="Spring S."/>
            <person name="Sikorski J."/>
            <person name="Goker M."/>
            <person name="Woyke T."/>
            <person name="Bristow J."/>
            <person name="Eisen J.A."/>
            <person name="Markowitz V."/>
            <person name="Hugenholtz P."/>
            <person name="Kyrpides N.C."/>
            <person name="Klenk H.P."/>
            <person name="Detter J.C."/>
        </authorList>
    </citation>
    <scope>NUCLEOTIDE SEQUENCE [LARGE SCALE GENOMIC DNA]</scope>
    <source>
        <strain evidence="8">DSM 8271 / FlGlyR</strain>
    </source>
</reference>
<dbReference type="EC" id="5.1.1.1" evidence="7"/>
<accession>F0T2D2</accession>
<dbReference type="CDD" id="cd00430">
    <property type="entry name" value="PLPDE_III_AR"/>
    <property type="match status" value="1"/>
</dbReference>
<name>F0T2D2_SYNGF</name>
<feature type="binding site" evidence="5">
    <location>
        <position position="133"/>
    </location>
    <ligand>
        <name>substrate</name>
    </ligand>
</feature>
<proteinExistence type="predicted"/>
<dbReference type="InterPro" id="IPR029066">
    <property type="entry name" value="PLP-binding_barrel"/>
</dbReference>
<organism evidence="7 8">
    <name type="scientific">Syntrophobotulus glycolicus (strain DSM 8271 / FlGlyR)</name>
    <dbReference type="NCBI Taxonomy" id="645991"/>
    <lineage>
        <taxon>Bacteria</taxon>
        <taxon>Bacillati</taxon>
        <taxon>Bacillota</taxon>
        <taxon>Clostridia</taxon>
        <taxon>Eubacteriales</taxon>
        <taxon>Desulfitobacteriaceae</taxon>
        <taxon>Syntrophobotulus</taxon>
    </lineage>
</organism>
<dbReference type="InterPro" id="IPR011079">
    <property type="entry name" value="Ala_racemase_C"/>
</dbReference>
<dbReference type="PANTHER" id="PTHR30511:SF0">
    <property type="entry name" value="ALANINE RACEMASE, CATABOLIC-RELATED"/>
    <property type="match status" value="1"/>
</dbReference>
<dbReference type="FunFam" id="3.20.20.10:FF:000002">
    <property type="entry name" value="Alanine racemase"/>
    <property type="match status" value="1"/>
</dbReference>
<dbReference type="InterPro" id="IPR020622">
    <property type="entry name" value="Ala_racemase_pyridoxalP-BS"/>
</dbReference>
<feature type="domain" description="Alanine racemase C-terminal" evidence="6">
    <location>
        <begin position="241"/>
        <end position="371"/>
    </location>
</feature>
<dbReference type="PROSITE" id="PS00395">
    <property type="entry name" value="ALANINE_RACEMASE"/>
    <property type="match status" value="1"/>
</dbReference>
<dbReference type="SMART" id="SM01005">
    <property type="entry name" value="Ala_racemase_C"/>
    <property type="match status" value="1"/>
</dbReference>
<dbReference type="InterPro" id="IPR009006">
    <property type="entry name" value="Ala_racemase/Decarboxylase_C"/>
</dbReference>
<dbReference type="GO" id="GO:0030632">
    <property type="term" value="P:D-alanine biosynthetic process"/>
    <property type="evidence" value="ECO:0007669"/>
    <property type="project" value="TreeGrafter"/>
</dbReference>
<dbReference type="GO" id="GO:0008784">
    <property type="term" value="F:alanine racemase activity"/>
    <property type="evidence" value="ECO:0007669"/>
    <property type="project" value="UniProtKB-EC"/>
</dbReference>
<dbReference type="GO" id="GO:0030170">
    <property type="term" value="F:pyridoxal phosphate binding"/>
    <property type="evidence" value="ECO:0007669"/>
    <property type="project" value="TreeGrafter"/>
</dbReference>
<comment type="cofactor">
    <cofactor evidence="1 4">
        <name>pyridoxal 5'-phosphate</name>
        <dbReference type="ChEBI" id="CHEBI:597326"/>
    </cofactor>
</comment>
<protein>
    <submittedName>
        <fullName evidence="7">Alanine racemase</fullName>
        <ecNumber evidence="7">5.1.1.1</ecNumber>
    </submittedName>
</protein>
<dbReference type="Proteomes" id="UP000007488">
    <property type="component" value="Chromosome"/>
</dbReference>
<dbReference type="InterPro" id="IPR000821">
    <property type="entry name" value="Ala_racemase"/>
</dbReference>
<dbReference type="HOGENOM" id="CLU_028393_2_2_9"/>
<evidence type="ECO:0000256" key="4">
    <source>
        <dbReference type="PIRSR" id="PIRSR600821-50"/>
    </source>
</evidence>
<dbReference type="GO" id="GO:0005829">
    <property type="term" value="C:cytosol"/>
    <property type="evidence" value="ECO:0007669"/>
    <property type="project" value="TreeGrafter"/>
</dbReference>
<dbReference type="EMBL" id="CP002547">
    <property type="protein sequence ID" value="ADY57560.1"/>
    <property type="molecule type" value="Genomic_DNA"/>
</dbReference>
<dbReference type="STRING" id="645991.Sgly_3297"/>
<dbReference type="OrthoDB" id="9813814at2"/>
<keyword evidence="2 4" id="KW-0663">Pyridoxal phosphate</keyword>
<dbReference type="Gene3D" id="2.40.37.10">
    <property type="entry name" value="Lyase, Ornithine Decarboxylase, Chain A, domain 1"/>
    <property type="match status" value="1"/>
</dbReference>
<dbReference type="PANTHER" id="PTHR30511">
    <property type="entry name" value="ALANINE RACEMASE"/>
    <property type="match status" value="1"/>
</dbReference>
<dbReference type="NCBIfam" id="TIGR00492">
    <property type="entry name" value="alr"/>
    <property type="match status" value="1"/>
</dbReference>
<keyword evidence="3 7" id="KW-0413">Isomerase</keyword>
<dbReference type="KEGG" id="sgy:Sgly_3297"/>
<evidence type="ECO:0000256" key="5">
    <source>
        <dbReference type="PIRSR" id="PIRSR600821-52"/>
    </source>
</evidence>
<evidence type="ECO:0000313" key="7">
    <source>
        <dbReference type="EMBL" id="ADY57560.1"/>
    </source>
</evidence>
<reference evidence="8" key="2">
    <citation type="submission" date="2011-02" db="EMBL/GenBank/DDBJ databases">
        <title>The complete genome of Syntrophobotulus glycolicus DSM 8271.</title>
        <authorList>
            <person name="Lucas S."/>
            <person name="Copeland A."/>
            <person name="Lapidus A."/>
            <person name="Bruce D."/>
            <person name="Goodwin L."/>
            <person name="Pitluck S."/>
            <person name="Kyrpides N."/>
            <person name="Mavromatis K."/>
            <person name="Pagani I."/>
            <person name="Ivanova N."/>
            <person name="Mikhailova N."/>
            <person name="Chertkov O."/>
            <person name="Held B."/>
            <person name="Detter J.C."/>
            <person name="Tapia R."/>
            <person name="Han C."/>
            <person name="Land M."/>
            <person name="Hauser L."/>
            <person name="Markowitz V."/>
            <person name="Cheng J.-F."/>
            <person name="Hugenholtz P."/>
            <person name="Woyke T."/>
            <person name="Wu D."/>
            <person name="Spring S."/>
            <person name="Schroeder M."/>
            <person name="Brambilla E."/>
            <person name="Klenk H.-P."/>
            <person name="Eisen J.A."/>
        </authorList>
    </citation>
    <scope>NUCLEOTIDE SEQUENCE [LARGE SCALE GENOMIC DNA]</scope>
    <source>
        <strain evidence="8">DSM 8271 / FlGlyR</strain>
    </source>
</reference>
<dbReference type="RefSeq" id="WP_013626285.1">
    <property type="nucleotide sequence ID" value="NC_015172.1"/>
</dbReference>
<gene>
    <name evidence="7" type="ordered locus">Sgly_3297</name>
</gene>
<keyword evidence="8" id="KW-1185">Reference proteome</keyword>
<evidence type="ECO:0000256" key="3">
    <source>
        <dbReference type="ARBA" id="ARBA00023235"/>
    </source>
</evidence>
<dbReference type="Pfam" id="PF01168">
    <property type="entry name" value="Ala_racemase_N"/>
    <property type="match status" value="1"/>
</dbReference>
<dbReference type="eggNOG" id="COG0787">
    <property type="taxonomic scope" value="Bacteria"/>
</dbReference>
<dbReference type="Gene3D" id="3.20.20.10">
    <property type="entry name" value="Alanine racemase"/>
    <property type="match status" value="1"/>
</dbReference>